<keyword evidence="9" id="KW-0326">Glycosidase</keyword>
<keyword evidence="13" id="KW-0966">Cell projection</keyword>
<dbReference type="PANTHER" id="PTHR33308:SF9">
    <property type="entry name" value="PEPTIDOGLYCAN HYDROLASE FLGJ"/>
    <property type="match status" value="1"/>
</dbReference>
<keyword evidence="10" id="KW-0961">Cell wall biogenesis/degradation</keyword>
<dbReference type="Gene3D" id="2.10.70.40">
    <property type="entry name" value="peptidoglycan hydrolase"/>
    <property type="match status" value="1"/>
</dbReference>
<dbReference type="InterPro" id="IPR002901">
    <property type="entry name" value="MGlyc_endo_b_GlcNAc-like_dom"/>
</dbReference>
<keyword evidence="8 13" id="KW-0378">Hydrolase</keyword>
<dbReference type="InterPro" id="IPR051056">
    <property type="entry name" value="Glycosyl_Hydrolase_73"/>
</dbReference>
<proteinExistence type="inferred from homology"/>
<comment type="subcellular location">
    <subcellularLocation>
        <location evidence="2">Periplasm</location>
    </subcellularLocation>
</comment>
<gene>
    <name evidence="13" type="primary">flgJ</name>
    <name evidence="13" type="ORF">ACFOSS_01505</name>
</gene>
<dbReference type="InterPro" id="IPR013377">
    <property type="entry name" value="FlgJ"/>
</dbReference>
<evidence type="ECO:0000256" key="2">
    <source>
        <dbReference type="ARBA" id="ARBA00004418"/>
    </source>
</evidence>
<dbReference type="NCBIfam" id="TIGR02541">
    <property type="entry name" value="flagell_FlgJ"/>
    <property type="match status" value="1"/>
</dbReference>
<evidence type="ECO:0000313" key="14">
    <source>
        <dbReference type="Proteomes" id="UP001595692"/>
    </source>
</evidence>
<keyword evidence="13" id="KW-0282">Flagellum</keyword>
<sequence>MDKATTDIGLVQDIRGLDQLRKLSNQGDASQQQALEAAARQFEAIFNQMWVGSMREANSAIAPDSPLNSRYSQFFQGMLDEQMTASMASPKSNSSLSRLIVKQLSPQSDTGGDTAPRELKMPDERLPVMRRFARWEGNNSQNSVTDAVGTDGAYTGNNARADSAVQAGVAAAERFVARMERMQRQGGGGSDSAGASNFSSPEAFVRQLLPAAREVASRIGLSPVALLAQAALETGWGRNMMKNSDGSNGNNLFGIKAGRRWQGNTTQADSLEFEQGQAVMRNSSFRSYRSFVQSMEDYVNLIGNDARYSKAKAVAHDPDAYFEALQQAGYATDPQYADKLKRVIRSDAFAGLRSSAEI</sequence>
<evidence type="ECO:0000256" key="3">
    <source>
        <dbReference type="ARBA" id="ARBA00006880"/>
    </source>
</evidence>
<organism evidence="13 14">
    <name type="scientific">Pseudaeromonas sharmana</name>
    <dbReference type="NCBI Taxonomy" id="328412"/>
    <lineage>
        <taxon>Bacteria</taxon>
        <taxon>Pseudomonadati</taxon>
        <taxon>Pseudomonadota</taxon>
        <taxon>Gammaproteobacteria</taxon>
        <taxon>Aeromonadales</taxon>
        <taxon>Aeromonadaceae</taxon>
        <taxon>Pseudaeromonas</taxon>
    </lineage>
</organism>
<dbReference type="RefSeq" id="WP_377150181.1">
    <property type="nucleotide sequence ID" value="NZ_JBHSAF010000001.1"/>
</dbReference>
<dbReference type="PANTHER" id="PTHR33308">
    <property type="entry name" value="PEPTIDOGLYCAN HYDROLASE FLGJ"/>
    <property type="match status" value="1"/>
</dbReference>
<dbReference type="GO" id="GO:0016787">
    <property type="term" value="F:hydrolase activity"/>
    <property type="evidence" value="ECO:0007669"/>
    <property type="project" value="UniProtKB-KW"/>
</dbReference>
<dbReference type="Gene3D" id="1.10.530.10">
    <property type="match status" value="1"/>
</dbReference>
<name>A0ABV8CJQ5_9GAMM</name>
<keyword evidence="13" id="KW-0969">Cilium</keyword>
<keyword evidence="14" id="KW-1185">Reference proteome</keyword>
<dbReference type="Proteomes" id="UP001595692">
    <property type="component" value="Unassembled WGS sequence"/>
</dbReference>
<evidence type="ECO:0000256" key="6">
    <source>
        <dbReference type="ARBA" id="ARBA00022764"/>
    </source>
</evidence>
<evidence type="ECO:0000256" key="9">
    <source>
        <dbReference type="ARBA" id="ARBA00023295"/>
    </source>
</evidence>
<comment type="similarity">
    <text evidence="4">In the C-terminal section; belongs to the glycosyl hydrolase 73 family.</text>
</comment>
<dbReference type="Pfam" id="PF01832">
    <property type="entry name" value="Glucosaminidase"/>
    <property type="match status" value="1"/>
</dbReference>
<comment type="function">
    <text evidence="1">Flagellum-specific muramidase which hydrolyzes the peptidoglycan layer to assemble the rod structure in the periplasmic space.</text>
</comment>
<evidence type="ECO:0000259" key="12">
    <source>
        <dbReference type="SMART" id="SM00047"/>
    </source>
</evidence>
<accession>A0ABV8CJQ5</accession>
<comment type="similarity">
    <text evidence="3">In the N-terminal section; belongs to the FlgJ family.</text>
</comment>
<evidence type="ECO:0000313" key="13">
    <source>
        <dbReference type="EMBL" id="MFC3912137.1"/>
    </source>
</evidence>
<evidence type="ECO:0000256" key="1">
    <source>
        <dbReference type="ARBA" id="ARBA00002954"/>
    </source>
</evidence>
<feature type="domain" description="Mannosyl-glycoprotein endo-beta-N-acetylglucosamidase-like" evidence="12">
    <location>
        <begin position="189"/>
        <end position="350"/>
    </location>
</feature>
<dbReference type="Pfam" id="PF10135">
    <property type="entry name" value="Rod-binding"/>
    <property type="match status" value="1"/>
</dbReference>
<evidence type="ECO:0000256" key="5">
    <source>
        <dbReference type="ARBA" id="ARBA00013433"/>
    </source>
</evidence>
<dbReference type="EMBL" id="JBHSAF010000001">
    <property type="protein sequence ID" value="MFC3912137.1"/>
    <property type="molecule type" value="Genomic_DNA"/>
</dbReference>
<evidence type="ECO:0000256" key="7">
    <source>
        <dbReference type="ARBA" id="ARBA00022795"/>
    </source>
</evidence>
<evidence type="ECO:0000256" key="10">
    <source>
        <dbReference type="ARBA" id="ARBA00023316"/>
    </source>
</evidence>
<keyword evidence="6" id="KW-0574">Periplasm</keyword>
<comment type="caution">
    <text evidence="13">The sequence shown here is derived from an EMBL/GenBank/DDBJ whole genome shotgun (WGS) entry which is preliminary data.</text>
</comment>
<evidence type="ECO:0000256" key="4">
    <source>
        <dbReference type="ARBA" id="ARBA00007974"/>
    </source>
</evidence>
<dbReference type="InterPro" id="IPR019301">
    <property type="entry name" value="Flagellar_prot_FlgJ_N"/>
</dbReference>
<evidence type="ECO:0000256" key="8">
    <source>
        <dbReference type="ARBA" id="ARBA00022801"/>
    </source>
</evidence>
<reference evidence="14" key="1">
    <citation type="journal article" date="2019" name="Int. J. Syst. Evol. Microbiol.">
        <title>The Global Catalogue of Microorganisms (GCM) 10K type strain sequencing project: providing services to taxonomists for standard genome sequencing and annotation.</title>
        <authorList>
            <consortium name="The Broad Institute Genomics Platform"/>
            <consortium name="The Broad Institute Genome Sequencing Center for Infectious Disease"/>
            <person name="Wu L."/>
            <person name="Ma J."/>
        </authorList>
    </citation>
    <scope>NUCLEOTIDE SEQUENCE [LARGE SCALE GENOMIC DNA]</scope>
    <source>
        <strain evidence="14">CCUG 54939</strain>
    </source>
</reference>
<keyword evidence="7" id="KW-1005">Bacterial flagellum biogenesis</keyword>
<dbReference type="SMART" id="SM00047">
    <property type="entry name" value="LYZ2"/>
    <property type="match status" value="1"/>
</dbReference>
<evidence type="ECO:0000256" key="11">
    <source>
        <dbReference type="ARBA" id="ARBA00030835"/>
    </source>
</evidence>
<protein>
    <recommendedName>
        <fullName evidence="5">Peptidoglycan hydrolase FlgJ</fullName>
    </recommendedName>
    <alternativeName>
        <fullName evidence="11">Muramidase FlgJ</fullName>
    </alternativeName>
</protein>